<comment type="caution">
    <text evidence="2">The sequence shown here is derived from an EMBL/GenBank/DDBJ whole genome shotgun (WGS) entry which is preliminary data.</text>
</comment>
<dbReference type="PANTHER" id="PTHR24148:SF64">
    <property type="entry name" value="HETEROKARYON INCOMPATIBILITY DOMAIN-CONTAINING PROTEIN"/>
    <property type="match status" value="1"/>
</dbReference>
<dbReference type="InterPro" id="IPR010730">
    <property type="entry name" value="HET"/>
</dbReference>
<proteinExistence type="predicted"/>
<dbReference type="InterPro" id="IPR052895">
    <property type="entry name" value="HetReg/Transcr_Mod"/>
</dbReference>
<dbReference type="AlphaFoldDB" id="A0A4R8PYL5"/>
<evidence type="ECO:0000259" key="1">
    <source>
        <dbReference type="Pfam" id="PF06985"/>
    </source>
</evidence>
<dbReference type="Pfam" id="PF06985">
    <property type="entry name" value="HET"/>
    <property type="match status" value="1"/>
</dbReference>
<sequence>MSAYQYEPLSSSDSFRLLLLQPSGSRDAELRGSLLNTKLSDCDFDLIDPYTALSYVWGNPEKPCLMVLDGVDFPITRSLHDALRDMRDATRVRRLWADALCIDQLNIPERNRQVSLMGSIYTTAHNTVIHLGDLTLEAAAVLAATPRLPWKGVSDLGEKHAAEIADHALRDLLSRTWFKRVWVLQELVLSKDPWVQCGEERVRWTDFCRLLLVHVKNARIQDSNGYLRVLADMNKSRNNSMRLPLHQAVQARRGLGATDPRDFVFANFGIVSDLPEVGKYLKVDYSRGVEWTFGMVGVYLFDAVGFEKLVAHAVHVPVQQRIKGLPSWAPDWRYPAAQTVPMYTDNHVSHMTVVGTHHTFTDSPLPLVLGHIGYTVDVINSVSGVMPFFGTWDRSTYVTAVYEHARTELGKMYRNAYSSGDKYGTYEHISLKGKEDEHGALCSNLGRGWTQFVVDVCGDSPEEKQFCRFFAGWILAQVSDKRPFVGSPSRGLVRLLHSFFARTVAGSELEGRRLAQTQNGRCGIVPAQTREGDVVAYVAGSKTSVILRDADTNEKGHIDAAVLEGLRRRVRPQLNSASAWYFDIAEDCHHTVEHYSVVGEGYLDGYTGWALKSPPEPSQIRVFALH</sequence>
<reference evidence="2 3" key="1">
    <citation type="submission" date="2018-11" db="EMBL/GenBank/DDBJ databases">
        <title>Genome sequence and assembly of Colletotrichum spinosum.</title>
        <authorList>
            <person name="Gan P."/>
            <person name="Shirasu K."/>
        </authorList>
    </citation>
    <scope>NUCLEOTIDE SEQUENCE [LARGE SCALE GENOMIC DNA]</scope>
    <source>
        <strain evidence="2 3">CBS 515.97</strain>
    </source>
</reference>
<feature type="domain" description="Heterokaryon incompatibility" evidence="1">
    <location>
        <begin position="50"/>
        <end position="186"/>
    </location>
</feature>
<evidence type="ECO:0000313" key="3">
    <source>
        <dbReference type="Proteomes" id="UP000295083"/>
    </source>
</evidence>
<protein>
    <submittedName>
        <fullName evidence="2">Heterokaryon incompatibility protein 6, OR allele</fullName>
    </submittedName>
</protein>
<keyword evidence="3" id="KW-1185">Reference proteome</keyword>
<organism evidence="2 3">
    <name type="scientific">Colletotrichum spinosum</name>
    <dbReference type="NCBI Taxonomy" id="1347390"/>
    <lineage>
        <taxon>Eukaryota</taxon>
        <taxon>Fungi</taxon>
        <taxon>Dikarya</taxon>
        <taxon>Ascomycota</taxon>
        <taxon>Pezizomycotina</taxon>
        <taxon>Sordariomycetes</taxon>
        <taxon>Hypocreomycetidae</taxon>
        <taxon>Glomerellales</taxon>
        <taxon>Glomerellaceae</taxon>
        <taxon>Colletotrichum</taxon>
        <taxon>Colletotrichum orbiculare species complex</taxon>
    </lineage>
</organism>
<accession>A0A4R8PYL5</accession>
<evidence type="ECO:0000313" key="2">
    <source>
        <dbReference type="EMBL" id="TDZ30628.1"/>
    </source>
</evidence>
<name>A0A4R8PYL5_9PEZI</name>
<gene>
    <name evidence="2" type="ORF">C8035_v002071</name>
</gene>
<dbReference type="Proteomes" id="UP000295083">
    <property type="component" value="Unassembled WGS sequence"/>
</dbReference>
<dbReference type="PANTHER" id="PTHR24148">
    <property type="entry name" value="ANKYRIN REPEAT DOMAIN-CONTAINING PROTEIN 39 HOMOLOG-RELATED"/>
    <property type="match status" value="1"/>
</dbReference>
<dbReference type="EMBL" id="QAPG01000124">
    <property type="protein sequence ID" value="TDZ30628.1"/>
    <property type="molecule type" value="Genomic_DNA"/>
</dbReference>